<dbReference type="PRINTS" id="PR00420">
    <property type="entry name" value="RNGMNOXGNASE"/>
</dbReference>
<protein>
    <submittedName>
        <fullName evidence="6">FAD-dependent monooxygenase</fullName>
    </submittedName>
</protein>
<dbReference type="PANTHER" id="PTHR47178:SF5">
    <property type="entry name" value="FAD-BINDING DOMAIN-CONTAINING PROTEIN"/>
    <property type="match status" value="1"/>
</dbReference>
<sequence>MSETPHVIVIGAGTGGMCFAHGLKRAGIRVSVYEADRTRKDGLYGYRVGIDPHGTRALQACLPPELFETFLATCARQPRYFSMLTEKDKEIFTLDLPPDANQIDSEKSVSRMTLRQVLLTGLEDVVEFGKRFTHYEKHDDGRVTAYFQDGTSATGDMLVAADGPGSRVRRQYLPHAELVPAGVISVAGKVAIDERTRHLLSERVFYGLSLVFAPKGFFNIFHVMEFPWNKDGKAKEGIGGNEKELIENWPGMLYDNTQDYINWGFAAATDKYPKDILKVRGQELMDLILGMTEDWHPNYRELIRLTDPSTCFPINIMTSKPIPLWEPTNITLIGDAIHTMTPGRGVGANTALRDAALLAKNLTAVRDGEMKLMEAIHDYEAQMVEYGFAAVKDSLKQQGGDSIMHKPVLGRIALAGMRASMRTVNAVPFLKKQFAKGLLAPRGNEQIAEQL</sequence>
<accession>A0ABP6YNH1</accession>
<evidence type="ECO:0000256" key="3">
    <source>
        <dbReference type="ARBA" id="ARBA00023002"/>
    </source>
</evidence>
<dbReference type="GO" id="GO:0004497">
    <property type="term" value="F:monooxygenase activity"/>
    <property type="evidence" value="ECO:0007669"/>
    <property type="project" value="UniProtKB-KW"/>
</dbReference>
<evidence type="ECO:0000256" key="4">
    <source>
        <dbReference type="ARBA" id="ARBA00023033"/>
    </source>
</evidence>
<keyword evidence="4 6" id="KW-0503">Monooxygenase</keyword>
<keyword evidence="7" id="KW-1185">Reference proteome</keyword>
<keyword evidence="2" id="KW-0274">FAD</keyword>
<dbReference type="EMBL" id="BAAAZN010000032">
    <property type="protein sequence ID" value="GAA3586319.1"/>
    <property type="molecule type" value="Genomic_DNA"/>
</dbReference>
<evidence type="ECO:0000313" key="7">
    <source>
        <dbReference type="Proteomes" id="UP001500689"/>
    </source>
</evidence>
<evidence type="ECO:0000313" key="6">
    <source>
        <dbReference type="EMBL" id="GAA3586319.1"/>
    </source>
</evidence>
<keyword evidence="1" id="KW-0285">Flavoprotein</keyword>
<evidence type="ECO:0000256" key="1">
    <source>
        <dbReference type="ARBA" id="ARBA00022630"/>
    </source>
</evidence>
<dbReference type="SUPFAM" id="SSF51905">
    <property type="entry name" value="FAD/NAD(P)-binding domain"/>
    <property type="match status" value="1"/>
</dbReference>
<dbReference type="InterPro" id="IPR002938">
    <property type="entry name" value="FAD-bd"/>
</dbReference>
<dbReference type="Gene3D" id="3.50.50.60">
    <property type="entry name" value="FAD/NAD(P)-binding domain"/>
    <property type="match status" value="1"/>
</dbReference>
<dbReference type="RefSeq" id="WP_344869141.1">
    <property type="nucleotide sequence ID" value="NZ_BAAAZN010000032.1"/>
</dbReference>
<comment type="caution">
    <text evidence="6">The sequence shown here is derived from an EMBL/GenBank/DDBJ whole genome shotgun (WGS) entry which is preliminary data.</text>
</comment>
<dbReference type="Pfam" id="PF13450">
    <property type="entry name" value="NAD_binding_8"/>
    <property type="match status" value="1"/>
</dbReference>
<dbReference type="PANTHER" id="PTHR47178">
    <property type="entry name" value="MONOOXYGENASE, FAD-BINDING"/>
    <property type="match status" value="1"/>
</dbReference>
<name>A0ABP6YNH1_9PSEU</name>
<keyword evidence="3" id="KW-0560">Oxidoreductase</keyword>
<gene>
    <name evidence="6" type="ORF">GCM10022222_83710</name>
</gene>
<organism evidence="6 7">
    <name type="scientific">Amycolatopsis ultiminotia</name>
    <dbReference type="NCBI Taxonomy" id="543629"/>
    <lineage>
        <taxon>Bacteria</taxon>
        <taxon>Bacillati</taxon>
        <taxon>Actinomycetota</taxon>
        <taxon>Actinomycetes</taxon>
        <taxon>Pseudonocardiales</taxon>
        <taxon>Pseudonocardiaceae</taxon>
        <taxon>Amycolatopsis</taxon>
    </lineage>
</organism>
<dbReference type="Pfam" id="PF01494">
    <property type="entry name" value="FAD_binding_3"/>
    <property type="match status" value="1"/>
</dbReference>
<feature type="domain" description="FAD-binding" evidence="5">
    <location>
        <begin position="329"/>
        <end position="371"/>
    </location>
</feature>
<dbReference type="Proteomes" id="UP001500689">
    <property type="component" value="Unassembled WGS sequence"/>
</dbReference>
<evidence type="ECO:0000259" key="5">
    <source>
        <dbReference type="Pfam" id="PF01494"/>
    </source>
</evidence>
<reference evidence="7" key="1">
    <citation type="journal article" date="2019" name="Int. J. Syst. Evol. Microbiol.">
        <title>The Global Catalogue of Microorganisms (GCM) 10K type strain sequencing project: providing services to taxonomists for standard genome sequencing and annotation.</title>
        <authorList>
            <consortium name="The Broad Institute Genomics Platform"/>
            <consortium name="The Broad Institute Genome Sequencing Center for Infectious Disease"/>
            <person name="Wu L."/>
            <person name="Ma J."/>
        </authorList>
    </citation>
    <scope>NUCLEOTIDE SEQUENCE [LARGE SCALE GENOMIC DNA]</scope>
    <source>
        <strain evidence="7">JCM 16898</strain>
    </source>
</reference>
<evidence type="ECO:0000256" key="2">
    <source>
        <dbReference type="ARBA" id="ARBA00022827"/>
    </source>
</evidence>
<dbReference type="InterPro" id="IPR036188">
    <property type="entry name" value="FAD/NAD-bd_sf"/>
</dbReference>
<proteinExistence type="predicted"/>